<reference evidence="2" key="1">
    <citation type="submission" date="2018-07" db="EMBL/GenBank/DDBJ databases">
        <authorList>
            <person name="Quirk P.G."/>
            <person name="Krulwich T.A."/>
        </authorList>
    </citation>
    <scope>NUCLEOTIDE SEQUENCE</scope>
</reference>
<organism evidence="2">
    <name type="scientific">Caulerpa verticillata</name>
    <dbReference type="NCBI Taxonomy" id="177082"/>
    <lineage>
        <taxon>Eukaryota</taxon>
        <taxon>Viridiplantae</taxon>
        <taxon>Chlorophyta</taxon>
        <taxon>core chlorophytes</taxon>
        <taxon>Ulvophyceae</taxon>
        <taxon>TCBD clade</taxon>
        <taxon>Bryopsidales</taxon>
        <taxon>Halimedineae</taxon>
        <taxon>Caulerpaceae</taxon>
        <taxon>Caulerpa</taxon>
    </lineage>
</organism>
<evidence type="ECO:0000259" key="1">
    <source>
        <dbReference type="Pfam" id="PF08706"/>
    </source>
</evidence>
<accession>A0A386B062</accession>
<dbReference type="Pfam" id="PF08706">
    <property type="entry name" value="D5_N"/>
    <property type="match status" value="1"/>
</dbReference>
<dbReference type="AlphaFoldDB" id="A0A386B062"/>
<protein>
    <recommendedName>
        <fullName evidence="1">Bacteriophage/plasmid primase P4 C-terminal domain-containing protein</fullName>
    </recommendedName>
</protein>
<dbReference type="EMBL" id="MH591106">
    <property type="protein sequence ID" value="AYC65069.1"/>
    <property type="molecule type" value="Genomic_DNA"/>
</dbReference>
<keyword evidence="2" id="KW-0934">Plastid</keyword>
<sequence length="475" mass="54047">MTKIQKIPFNNWLGKICRELNTGTYKMGDNILNGWYIETSSDYKIFMVHEEDRKNAGVKYLSPTGKGLQPFFLMQKFGLISKNNISQEMLGNLEKDGLAEGFKGVLALYGAGFNVCSIGGCQGGPKTLEILNNWGIPVTKYINKVFADTDIVTNPQVASGYRTLLEQCSAAELFVFPPPEIISISDTGDLFFDKSSPDDWLQNGDTMEITLQKVKKVNIDSIETFHQNFSVKIQRKTDSKYTVNKQITEWLRSFFQNRLIYISETNQYYFYIDTGYWEALTFKTLFDRVLAACESDWTYSALESSVVGPKFLKPLKDAQKLFETRKYIGFKNGVWDLEDQTLLAHDPKYYIGGLLPFNFVQEESPVLRKICPKLCSWISDRVDDDEILINILLCFLYMSILNVRNPERFLFLSGYSSSGKSTFLNLLEKLVPENRVYATAAEDLSSQFGLQELTGIAKTLIICHDIGSLFGLLFL</sequence>
<dbReference type="GeneID" id="38278992"/>
<name>A0A386B062_9CHLO</name>
<geneLocation type="chloroplast" evidence="2"/>
<reference evidence="2" key="2">
    <citation type="journal article" date="2019" name="Mol. Phylogenet. Evol.">
        <title>Reassessment of the classification of bryopsidales (chlorophyta) based on chloroplast phylogenomic analyses.</title>
        <authorList>
            <person name="Cremen M.C."/>
            <person name="Leliaert F."/>
            <person name="West J."/>
            <person name="Lam D.W."/>
            <person name="Shimada S."/>
            <person name="Lopez-Bautista J.M."/>
            <person name="Verbruggen H."/>
        </authorList>
    </citation>
    <scope>NUCLEOTIDE SEQUENCE</scope>
</reference>
<dbReference type="InterPro" id="IPR027417">
    <property type="entry name" value="P-loop_NTPase"/>
</dbReference>
<feature type="domain" description="Bacteriophage/plasmid primase P4 C-terminal" evidence="1">
    <location>
        <begin position="249"/>
        <end position="366"/>
    </location>
</feature>
<dbReference type="RefSeq" id="YP_009519210.1">
    <property type="nucleotide sequence ID" value="NC_039523.1"/>
</dbReference>
<dbReference type="InterPro" id="IPR014818">
    <property type="entry name" value="Phage/plasmid_primase_P4_C"/>
</dbReference>
<evidence type="ECO:0000313" key="2">
    <source>
        <dbReference type="EMBL" id="AYC65069.1"/>
    </source>
</evidence>
<proteinExistence type="predicted"/>
<dbReference type="Gene3D" id="3.40.50.300">
    <property type="entry name" value="P-loop containing nucleotide triphosphate hydrolases"/>
    <property type="match status" value="1"/>
</dbReference>
<keyword evidence="2" id="KW-0150">Chloroplast</keyword>
<gene>
    <name evidence="2" type="primary">orf475</name>
</gene>